<evidence type="ECO:0000256" key="1">
    <source>
        <dbReference type="SAM" id="MobiDB-lite"/>
    </source>
</evidence>
<keyword evidence="2" id="KW-0472">Membrane</keyword>
<name>A0A444ZK32_ARAHY</name>
<feature type="compositionally biased region" description="Pro residues" evidence="1">
    <location>
        <begin position="27"/>
        <end position="44"/>
    </location>
</feature>
<keyword evidence="4" id="KW-1185">Reference proteome</keyword>
<sequence>MNITCPQPPQSLPPLQPRSPRISPRSSPQPPQPRIPAAAQPPQPLHRHSLHRHRRRSVAVVGSCVAVIGSSLAVVWKLVGRLLCSSGLLLSLCRRCVRALSFALQQRPSSSQPIIPKGKSFFKSYFFLVCEELSIVSEVEDEFTKRLLSLDEIAVFPRRPANIAASFNRFARSAPLSYQALEPATLVPLQLLKSSGTKCIMVSVLKRNLNWRMFELKFSLKPSKLSSSPHGGLSSSPPVGSMPKSFPPFQHPSNQLLEENGFQQQKYVKYHKRCLNDRKKLGIGCSEVMMLLLNKHWIQLMSFNRDEFYYRPTEPLGWWAGGIILGGRDELGGGTWLGSTRDGRVAFLTNFREVERLSKILFIYTKKNPLSRDSFLMNGYALNTGRAAQGMPINSWICEF</sequence>
<keyword evidence="2" id="KW-1133">Transmembrane helix</keyword>
<dbReference type="STRING" id="3818.A0A444ZK32"/>
<protein>
    <submittedName>
        <fullName evidence="3">Uncharacterized protein</fullName>
    </submittedName>
</protein>
<accession>A0A444ZK32</accession>
<feature type="transmembrane region" description="Helical" evidence="2">
    <location>
        <begin position="57"/>
        <end position="79"/>
    </location>
</feature>
<dbReference type="GO" id="GO:0048255">
    <property type="term" value="P:mRNA stabilization"/>
    <property type="evidence" value="ECO:0007669"/>
    <property type="project" value="InterPro"/>
</dbReference>
<proteinExistence type="predicted"/>
<dbReference type="PANTHER" id="PTHR17985:SF16">
    <property type="entry name" value="TRANSPORT_GOLGI ORGANIZATION-LIKE PROTEIN (DUF833)"/>
    <property type="match status" value="1"/>
</dbReference>
<feature type="region of interest" description="Disordered" evidence="1">
    <location>
        <begin position="1"/>
        <end position="51"/>
    </location>
</feature>
<dbReference type="EMBL" id="SDMP01000014">
    <property type="protein sequence ID" value="RYR14524.1"/>
    <property type="molecule type" value="Genomic_DNA"/>
</dbReference>
<dbReference type="Proteomes" id="UP000289738">
    <property type="component" value="Chromosome B04"/>
</dbReference>
<reference evidence="3 4" key="1">
    <citation type="submission" date="2019-01" db="EMBL/GenBank/DDBJ databases">
        <title>Sequencing of cultivated peanut Arachis hypogaea provides insights into genome evolution and oil improvement.</title>
        <authorList>
            <person name="Chen X."/>
        </authorList>
    </citation>
    <scope>NUCLEOTIDE SEQUENCE [LARGE SCALE GENOMIC DNA]</scope>
    <source>
        <strain evidence="4">cv. Fuhuasheng</strain>
        <tissue evidence="3">Leaves</tissue>
    </source>
</reference>
<feature type="compositionally biased region" description="Low complexity" evidence="1">
    <location>
        <begin position="222"/>
        <end position="241"/>
    </location>
</feature>
<feature type="region of interest" description="Disordered" evidence="1">
    <location>
        <begin position="222"/>
        <end position="245"/>
    </location>
</feature>
<keyword evidence="2" id="KW-0812">Transmembrane</keyword>
<dbReference type="InterPro" id="IPR008551">
    <property type="entry name" value="TANGO2"/>
</dbReference>
<gene>
    <name evidence="3" type="ORF">Ahy_B04g071113</name>
</gene>
<evidence type="ECO:0000256" key="2">
    <source>
        <dbReference type="SAM" id="Phobius"/>
    </source>
</evidence>
<dbReference type="GO" id="GO:0000339">
    <property type="term" value="F:RNA cap binding"/>
    <property type="evidence" value="ECO:0007669"/>
    <property type="project" value="InterPro"/>
</dbReference>
<dbReference type="Pfam" id="PF05742">
    <property type="entry name" value="TANGO2"/>
    <property type="match status" value="1"/>
</dbReference>
<comment type="caution">
    <text evidence="3">The sequence shown here is derived from an EMBL/GenBank/DDBJ whole genome shotgun (WGS) entry which is preliminary data.</text>
</comment>
<organism evidence="3 4">
    <name type="scientific">Arachis hypogaea</name>
    <name type="common">Peanut</name>
    <dbReference type="NCBI Taxonomy" id="3818"/>
    <lineage>
        <taxon>Eukaryota</taxon>
        <taxon>Viridiplantae</taxon>
        <taxon>Streptophyta</taxon>
        <taxon>Embryophyta</taxon>
        <taxon>Tracheophyta</taxon>
        <taxon>Spermatophyta</taxon>
        <taxon>Magnoliopsida</taxon>
        <taxon>eudicotyledons</taxon>
        <taxon>Gunneridae</taxon>
        <taxon>Pentapetalae</taxon>
        <taxon>rosids</taxon>
        <taxon>fabids</taxon>
        <taxon>Fabales</taxon>
        <taxon>Fabaceae</taxon>
        <taxon>Papilionoideae</taxon>
        <taxon>50 kb inversion clade</taxon>
        <taxon>dalbergioids sensu lato</taxon>
        <taxon>Dalbergieae</taxon>
        <taxon>Pterocarpus clade</taxon>
        <taxon>Arachis</taxon>
    </lineage>
</organism>
<feature type="compositionally biased region" description="Pro residues" evidence="1">
    <location>
        <begin position="1"/>
        <end position="17"/>
    </location>
</feature>
<dbReference type="PANTHER" id="PTHR17985">
    <property type="entry name" value="SER/THR-RICH PROTEIN T10 IN DGCR REGION"/>
    <property type="match status" value="1"/>
</dbReference>
<evidence type="ECO:0000313" key="3">
    <source>
        <dbReference type="EMBL" id="RYR14524.1"/>
    </source>
</evidence>
<dbReference type="AlphaFoldDB" id="A0A444ZK32"/>
<evidence type="ECO:0000313" key="4">
    <source>
        <dbReference type="Proteomes" id="UP000289738"/>
    </source>
</evidence>